<evidence type="ECO:0000313" key="1">
    <source>
        <dbReference type="EMBL" id="JAD30682.1"/>
    </source>
</evidence>
<reference evidence="1" key="1">
    <citation type="submission" date="2014-09" db="EMBL/GenBank/DDBJ databases">
        <authorList>
            <person name="Magalhaes I.L.F."/>
            <person name="Oliveira U."/>
            <person name="Santos F.R."/>
            <person name="Vidigal T.H.D.A."/>
            <person name="Brescovit A.D."/>
            <person name="Santos A.J."/>
        </authorList>
    </citation>
    <scope>NUCLEOTIDE SEQUENCE</scope>
    <source>
        <tissue evidence="1">Shoot tissue taken approximately 20 cm above the soil surface</tissue>
    </source>
</reference>
<organism evidence="1">
    <name type="scientific">Arundo donax</name>
    <name type="common">Giant reed</name>
    <name type="synonym">Donax arundinaceus</name>
    <dbReference type="NCBI Taxonomy" id="35708"/>
    <lineage>
        <taxon>Eukaryota</taxon>
        <taxon>Viridiplantae</taxon>
        <taxon>Streptophyta</taxon>
        <taxon>Embryophyta</taxon>
        <taxon>Tracheophyta</taxon>
        <taxon>Spermatophyta</taxon>
        <taxon>Magnoliopsida</taxon>
        <taxon>Liliopsida</taxon>
        <taxon>Poales</taxon>
        <taxon>Poaceae</taxon>
        <taxon>PACMAD clade</taxon>
        <taxon>Arundinoideae</taxon>
        <taxon>Arundineae</taxon>
        <taxon>Arundo</taxon>
    </lineage>
</organism>
<proteinExistence type="predicted"/>
<sequence>MIQRAISTTTKSGWSIGQQPLYDLTSILIW</sequence>
<accession>A0A0A8Z752</accession>
<reference evidence="1" key="2">
    <citation type="journal article" date="2015" name="Data Brief">
        <title>Shoot transcriptome of the giant reed, Arundo donax.</title>
        <authorList>
            <person name="Barrero R.A."/>
            <person name="Guerrero F.D."/>
            <person name="Moolhuijzen P."/>
            <person name="Goolsby J.A."/>
            <person name="Tidwell J."/>
            <person name="Bellgard S.E."/>
            <person name="Bellgard M.I."/>
        </authorList>
    </citation>
    <scope>NUCLEOTIDE SEQUENCE</scope>
    <source>
        <tissue evidence="1">Shoot tissue taken approximately 20 cm above the soil surface</tissue>
    </source>
</reference>
<protein>
    <submittedName>
        <fullName evidence="1">Uncharacterized protein</fullName>
    </submittedName>
</protein>
<name>A0A0A8Z752_ARUDO</name>
<dbReference type="EMBL" id="GBRH01267213">
    <property type="protein sequence ID" value="JAD30682.1"/>
    <property type="molecule type" value="Transcribed_RNA"/>
</dbReference>
<dbReference type="AlphaFoldDB" id="A0A0A8Z752"/>